<dbReference type="PANTHER" id="PTHR37529">
    <property type="entry name" value="TRANSPOSASE INSG FOR INSERTION SEQUENCE ELEMENT IS4-RELATED"/>
    <property type="match status" value="1"/>
</dbReference>
<dbReference type="RefSeq" id="WP_132294211.1">
    <property type="nucleotide sequence ID" value="NZ_SMFU01000009.1"/>
</dbReference>
<name>A0A4R1GE38_9GAMM</name>
<dbReference type="EMBL" id="SMFU01000009">
    <property type="protein sequence ID" value="TCK06168.1"/>
    <property type="molecule type" value="Genomic_DNA"/>
</dbReference>
<dbReference type="InterPro" id="IPR047952">
    <property type="entry name" value="Transpos_IS4"/>
</dbReference>
<accession>A0A4R1GE38</accession>
<dbReference type="AlphaFoldDB" id="A0A4R1GE38"/>
<keyword evidence="3" id="KW-1185">Reference proteome</keyword>
<dbReference type="GO" id="GO:0004803">
    <property type="term" value="F:transposase activity"/>
    <property type="evidence" value="ECO:0007669"/>
    <property type="project" value="InterPro"/>
</dbReference>
<sequence length="486" mass="55621">MKNTTPLLPGFHLSTLRRKPRAASQKLAEERARIREKSISQLCECLGSFIPAHELNPAPVGDFSRRRLFSKENTFWGFFSQVLDADGGCQEVVHRFQAFAAAKGAKAPSLSTAAYCNARSKLQLSSLENILLHTAAQLKMHPTSKYWLDRRVVVVDGTGLSMPDTQANQQVWPQPRNQLPGCGFPQARLCACFCLQTGALLSYRIGSRKIHELPLLRQQWQTFQPGDIFVGDKGFCSYYDVAQFRKREVDSVIPLARRHPVKDSEAMEVLGPDDLLIKWPKPQWNKQLSYTKEEWAELPDYLTLRQIKVTVKTPGFRVREFYIVTTLTDPNCYPADALADLYYQRWDVELYFRDLKTTLGMDILRCKSPEMVQKEILMHLIVYNCIRHLMLEAADQKGLMPRQLSVKASIQALRQWLPLLNRAVLKPAEQRRLVSLLQDAIAATVLPERRGRVEPRCVKRRPKPFRLMTKPRSVMQEALVTESPTC</sequence>
<comment type="caution">
    <text evidence="2">The sequence shown here is derived from an EMBL/GenBank/DDBJ whole genome shotgun (WGS) entry which is preliminary data.</text>
</comment>
<dbReference type="SUPFAM" id="SSF53098">
    <property type="entry name" value="Ribonuclease H-like"/>
    <property type="match status" value="1"/>
</dbReference>
<organism evidence="2 3">
    <name type="scientific">Marinobacterium mangrovicola</name>
    <dbReference type="NCBI Taxonomy" id="1476959"/>
    <lineage>
        <taxon>Bacteria</taxon>
        <taxon>Pseudomonadati</taxon>
        <taxon>Pseudomonadota</taxon>
        <taxon>Gammaproteobacteria</taxon>
        <taxon>Oceanospirillales</taxon>
        <taxon>Oceanospirillaceae</taxon>
        <taxon>Marinobacterium</taxon>
    </lineage>
</organism>
<reference evidence="2 3" key="1">
    <citation type="submission" date="2019-03" db="EMBL/GenBank/DDBJ databases">
        <title>Genomic Encyclopedia of Archaeal and Bacterial Type Strains, Phase II (KMG-II): from individual species to whole genera.</title>
        <authorList>
            <person name="Goeker M."/>
        </authorList>
    </citation>
    <scope>NUCLEOTIDE SEQUENCE [LARGE SCALE GENOMIC DNA]</scope>
    <source>
        <strain evidence="2 3">DSM 27697</strain>
    </source>
</reference>
<proteinExistence type="predicted"/>
<dbReference type="PANTHER" id="PTHR37529:SF1">
    <property type="entry name" value="TRANSPOSASE INSG FOR INSERTION SEQUENCE ELEMENT IS4-RELATED"/>
    <property type="match status" value="1"/>
</dbReference>
<dbReference type="NCBIfam" id="NF033592">
    <property type="entry name" value="transpos_IS4_1"/>
    <property type="match status" value="1"/>
</dbReference>
<dbReference type="InterPro" id="IPR012337">
    <property type="entry name" value="RNaseH-like_sf"/>
</dbReference>
<dbReference type="GO" id="GO:0006313">
    <property type="term" value="P:DNA transposition"/>
    <property type="evidence" value="ECO:0007669"/>
    <property type="project" value="InterPro"/>
</dbReference>
<dbReference type="Pfam" id="PF01609">
    <property type="entry name" value="DDE_Tnp_1"/>
    <property type="match status" value="1"/>
</dbReference>
<feature type="domain" description="Transposase IS4-like" evidence="1">
    <location>
        <begin position="148"/>
        <end position="385"/>
    </location>
</feature>
<dbReference type="OrthoDB" id="9796012at2"/>
<evidence type="ECO:0000313" key="3">
    <source>
        <dbReference type="Proteomes" id="UP000294546"/>
    </source>
</evidence>
<dbReference type="GO" id="GO:0003677">
    <property type="term" value="F:DNA binding"/>
    <property type="evidence" value="ECO:0007669"/>
    <property type="project" value="InterPro"/>
</dbReference>
<protein>
    <submittedName>
        <fullName evidence="2">DDE family transposase</fullName>
    </submittedName>
</protein>
<gene>
    <name evidence="2" type="ORF">CLV83_3118</name>
</gene>
<dbReference type="Proteomes" id="UP000294546">
    <property type="component" value="Unassembled WGS sequence"/>
</dbReference>
<evidence type="ECO:0000259" key="1">
    <source>
        <dbReference type="Pfam" id="PF01609"/>
    </source>
</evidence>
<dbReference type="InterPro" id="IPR002559">
    <property type="entry name" value="Transposase_11"/>
</dbReference>
<evidence type="ECO:0000313" key="2">
    <source>
        <dbReference type="EMBL" id="TCK06168.1"/>
    </source>
</evidence>